<dbReference type="InterPro" id="IPR022687">
    <property type="entry name" value="HTH_DTXR"/>
</dbReference>
<dbReference type="Proteomes" id="UP000007488">
    <property type="component" value="Chromosome"/>
</dbReference>
<dbReference type="GO" id="GO:0003700">
    <property type="term" value="F:DNA-binding transcription factor activity"/>
    <property type="evidence" value="ECO:0007669"/>
    <property type="project" value="InterPro"/>
</dbReference>
<dbReference type="InterPro" id="IPR001367">
    <property type="entry name" value="Fe_dep_repressor"/>
</dbReference>
<keyword evidence="3" id="KW-0238">DNA-binding</keyword>
<evidence type="ECO:0000256" key="1">
    <source>
        <dbReference type="ARBA" id="ARBA00007871"/>
    </source>
</evidence>
<reference evidence="6 7" key="1">
    <citation type="journal article" date="2011" name="Stand. Genomic Sci.">
        <title>Complete genome sequence of Syntrophobotulus glycolicus type strain (FlGlyR).</title>
        <authorList>
            <person name="Han C."/>
            <person name="Mwirichia R."/>
            <person name="Chertkov O."/>
            <person name="Held B."/>
            <person name="Lapidus A."/>
            <person name="Nolan M."/>
            <person name="Lucas S."/>
            <person name="Hammon N."/>
            <person name="Deshpande S."/>
            <person name="Cheng J.F."/>
            <person name="Tapia R."/>
            <person name="Goodwin L."/>
            <person name="Pitluck S."/>
            <person name="Huntemann M."/>
            <person name="Liolios K."/>
            <person name="Ivanova N."/>
            <person name="Pagani I."/>
            <person name="Mavromatis K."/>
            <person name="Ovchinikova G."/>
            <person name="Pati A."/>
            <person name="Chen A."/>
            <person name="Palaniappan K."/>
            <person name="Land M."/>
            <person name="Hauser L."/>
            <person name="Brambilla E.M."/>
            <person name="Rohde M."/>
            <person name="Spring S."/>
            <person name="Sikorski J."/>
            <person name="Goker M."/>
            <person name="Woyke T."/>
            <person name="Bristow J."/>
            <person name="Eisen J.A."/>
            <person name="Markowitz V."/>
            <person name="Hugenholtz P."/>
            <person name="Kyrpides N.C."/>
            <person name="Klenk H.P."/>
            <person name="Detter J.C."/>
        </authorList>
    </citation>
    <scope>NUCLEOTIDE SEQUENCE [LARGE SCALE GENOMIC DNA]</scope>
    <source>
        <strain evidence="7">DSM 8271 / FlGlyR</strain>
    </source>
</reference>
<dbReference type="SUPFAM" id="SSF46785">
    <property type="entry name" value="Winged helix' DNA-binding domain"/>
    <property type="match status" value="1"/>
</dbReference>
<dbReference type="SMART" id="SM00529">
    <property type="entry name" value="HTH_DTXR"/>
    <property type="match status" value="1"/>
</dbReference>
<dbReference type="HOGENOM" id="CLU_069532_3_0_9"/>
<dbReference type="Gene3D" id="1.10.60.10">
    <property type="entry name" value="Iron dependent repressor, metal binding and dimerisation domain"/>
    <property type="match status" value="1"/>
</dbReference>
<evidence type="ECO:0000313" key="6">
    <source>
        <dbReference type="EMBL" id="ADY57173.1"/>
    </source>
</evidence>
<evidence type="ECO:0000256" key="2">
    <source>
        <dbReference type="ARBA" id="ARBA00023015"/>
    </source>
</evidence>
<dbReference type="KEGG" id="sgy:Sgly_2904"/>
<organism evidence="6 7">
    <name type="scientific">Syntrophobotulus glycolicus (strain DSM 8271 / FlGlyR)</name>
    <dbReference type="NCBI Taxonomy" id="645991"/>
    <lineage>
        <taxon>Bacteria</taxon>
        <taxon>Bacillati</taxon>
        <taxon>Bacillota</taxon>
        <taxon>Clostridia</taxon>
        <taxon>Eubacteriales</taxon>
        <taxon>Desulfitobacteriaceae</taxon>
        <taxon>Syntrophobotulus</taxon>
    </lineage>
</organism>
<feature type="domain" description="HTH dtxR-type" evidence="5">
    <location>
        <begin position="2"/>
        <end position="63"/>
    </location>
</feature>
<dbReference type="EMBL" id="CP002547">
    <property type="protein sequence ID" value="ADY57173.1"/>
    <property type="molecule type" value="Genomic_DNA"/>
</dbReference>
<dbReference type="PANTHER" id="PTHR33238">
    <property type="entry name" value="IRON (METAL) DEPENDENT REPRESSOR, DTXR FAMILY"/>
    <property type="match status" value="1"/>
</dbReference>
<keyword evidence="7" id="KW-1185">Reference proteome</keyword>
<dbReference type="GO" id="GO:0003677">
    <property type="term" value="F:DNA binding"/>
    <property type="evidence" value="ECO:0007669"/>
    <property type="project" value="UniProtKB-KW"/>
</dbReference>
<proteinExistence type="inferred from homology"/>
<dbReference type="InterPro" id="IPR050536">
    <property type="entry name" value="DtxR_MntR_Metal-Reg"/>
</dbReference>
<evidence type="ECO:0000256" key="3">
    <source>
        <dbReference type="ARBA" id="ARBA00023125"/>
    </source>
</evidence>
<dbReference type="GO" id="GO:0046914">
    <property type="term" value="F:transition metal ion binding"/>
    <property type="evidence" value="ECO:0007669"/>
    <property type="project" value="InterPro"/>
</dbReference>
<dbReference type="PROSITE" id="PS50944">
    <property type="entry name" value="HTH_DTXR"/>
    <property type="match status" value="1"/>
</dbReference>
<protein>
    <submittedName>
        <fullName evidence="6">Iron (Metal) dependent repressor, DtxR family</fullName>
    </submittedName>
</protein>
<dbReference type="InterPro" id="IPR036421">
    <property type="entry name" value="Fe_dep_repressor_sf"/>
</dbReference>
<evidence type="ECO:0000313" key="7">
    <source>
        <dbReference type="Proteomes" id="UP000007488"/>
    </source>
</evidence>
<reference evidence="7" key="2">
    <citation type="submission" date="2011-02" db="EMBL/GenBank/DDBJ databases">
        <title>The complete genome of Syntrophobotulus glycolicus DSM 8271.</title>
        <authorList>
            <person name="Lucas S."/>
            <person name="Copeland A."/>
            <person name="Lapidus A."/>
            <person name="Bruce D."/>
            <person name="Goodwin L."/>
            <person name="Pitluck S."/>
            <person name="Kyrpides N."/>
            <person name="Mavromatis K."/>
            <person name="Pagani I."/>
            <person name="Ivanova N."/>
            <person name="Mikhailova N."/>
            <person name="Chertkov O."/>
            <person name="Held B."/>
            <person name="Detter J.C."/>
            <person name="Tapia R."/>
            <person name="Han C."/>
            <person name="Land M."/>
            <person name="Hauser L."/>
            <person name="Markowitz V."/>
            <person name="Cheng J.-F."/>
            <person name="Hugenholtz P."/>
            <person name="Woyke T."/>
            <person name="Wu D."/>
            <person name="Spring S."/>
            <person name="Schroeder M."/>
            <person name="Brambilla E."/>
            <person name="Klenk H.-P."/>
            <person name="Eisen J.A."/>
        </authorList>
    </citation>
    <scope>NUCLEOTIDE SEQUENCE [LARGE SCALE GENOMIC DNA]</scope>
    <source>
        <strain evidence="7">DSM 8271 / FlGlyR</strain>
    </source>
</reference>
<dbReference type="AlphaFoldDB" id="F0SZ55"/>
<dbReference type="Pfam" id="PF01325">
    <property type="entry name" value="Fe_dep_repress"/>
    <property type="match status" value="1"/>
</dbReference>
<dbReference type="Gene3D" id="1.10.10.10">
    <property type="entry name" value="Winged helix-like DNA-binding domain superfamily/Winged helix DNA-binding domain"/>
    <property type="match status" value="1"/>
</dbReference>
<evidence type="ECO:0000259" key="5">
    <source>
        <dbReference type="PROSITE" id="PS50944"/>
    </source>
</evidence>
<dbReference type="InterPro" id="IPR036390">
    <property type="entry name" value="WH_DNA-bd_sf"/>
</dbReference>
<name>F0SZ55_SYNGF</name>
<dbReference type="RefSeq" id="WP_013625993.1">
    <property type="nucleotide sequence ID" value="NC_015172.1"/>
</dbReference>
<dbReference type="OrthoDB" id="9791355at2"/>
<dbReference type="InterPro" id="IPR036388">
    <property type="entry name" value="WH-like_DNA-bd_sf"/>
</dbReference>
<dbReference type="eggNOG" id="COG1321">
    <property type="taxonomic scope" value="Bacteria"/>
</dbReference>
<accession>F0SZ55</accession>
<dbReference type="GO" id="GO:0046983">
    <property type="term" value="F:protein dimerization activity"/>
    <property type="evidence" value="ECO:0007669"/>
    <property type="project" value="InterPro"/>
</dbReference>
<keyword evidence="2" id="KW-0805">Transcription regulation</keyword>
<dbReference type="Pfam" id="PF02742">
    <property type="entry name" value="Fe_dep_repr_C"/>
    <property type="match status" value="1"/>
</dbReference>
<gene>
    <name evidence="6" type="ordered locus">Sgly_2904</name>
</gene>
<keyword evidence="4" id="KW-0804">Transcription</keyword>
<evidence type="ECO:0000256" key="4">
    <source>
        <dbReference type="ARBA" id="ARBA00023163"/>
    </source>
</evidence>
<dbReference type="InterPro" id="IPR022689">
    <property type="entry name" value="Iron_dep_repressor"/>
</dbReference>
<sequence>MLSPSLEDYLEEAYRFSQFSAPVRVTDISKKLNVSMPSVTKALGKLREKKYIYYQPYGEIILTEQGKRLGSFLVERNRLLQKFLNLICAKCDTAAEAEAMEHYLSGETIKAIQKLVNFYHHYPEVYQKYLDYICEPTDDQLLEF</sequence>
<comment type="similarity">
    <text evidence="1">Belongs to the DtxR/MntR family.</text>
</comment>
<dbReference type="PANTHER" id="PTHR33238:SF7">
    <property type="entry name" value="IRON-DEPENDENT TRANSCRIPTIONAL REGULATOR"/>
    <property type="match status" value="1"/>
</dbReference>